<protein>
    <submittedName>
        <fullName evidence="2">Serine hydrolase</fullName>
    </submittedName>
</protein>
<evidence type="ECO:0000313" key="3">
    <source>
        <dbReference type="Proteomes" id="UP000467148"/>
    </source>
</evidence>
<proteinExistence type="predicted"/>
<dbReference type="SUPFAM" id="SSF56601">
    <property type="entry name" value="beta-lactamase/transpeptidase-like"/>
    <property type="match status" value="1"/>
</dbReference>
<keyword evidence="2" id="KW-0378">Hydrolase</keyword>
<dbReference type="PANTHER" id="PTHR46825:SF7">
    <property type="entry name" value="D-ALANYL-D-ALANINE CARBOXYPEPTIDASE"/>
    <property type="match status" value="1"/>
</dbReference>
<keyword evidence="3" id="KW-1185">Reference proteome</keyword>
<dbReference type="KEGG" id="mhev:MHEL_19470"/>
<feature type="domain" description="Beta-lactamase-related" evidence="1">
    <location>
        <begin position="61"/>
        <end position="374"/>
    </location>
</feature>
<organism evidence="2 3">
    <name type="scientific">Mycolicibacterium helvum</name>
    <dbReference type="NCBI Taxonomy" id="1534349"/>
    <lineage>
        <taxon>Bacteria</taxon>
        <taxon>Bacillati</taxon>
        <taxon>Actinomycetota</taxon>
        <taxon>Actinomycetes</taxon>
        <taxon>Mycobacteriales</taxon>
        <taxon>Mycobacteriaceae</taxon>
        <taxon>Mycolicibacterium</taxon>
    </lineage>
</organism>
<evidence type="ECO:0000259" key="1">
    <source>
        <dbReference type="Pfam" id="PF00144"/>
    </source>
</evidence>
<dbReference type="EMBL" id="AP022596">
    <property type="protein sequence ID" value="BBY63704.1"/>
    <property type="molecule type" value="Genomic_DNA"/>
</dbReference>
<dbReference type="Gene3D" id="3.40.710.10">
    <property type="entry name" value="DD-peptidase/beta-lactamase superfamily"/>
    <property type="match status" value="1"/>
</dbReference>
<dbReference type="InterPro" id="IPR012338">
    <property type="entry name" value="Beta-lactam/transpept-like"/>
</dbReference>
<accession>A0A7I7T343</accession>
<dbReference type="GO" id="GO:0016787">
    <property type="term" value="F:hydrolase activity"/>
    <property type="evidence" value="ECO:0007669"/>
    <property type="project" value="UniProtKB-KW"/>
</dbReference>
<dbReference type="InterPro" id="IPR050491">
    <property type="entry name" value="AmpC-like"/>
</dbReference>
<dbReference type="PANTHER" id="PTHR46825">
    <property type="entry name" value="D-ALANYL-D-ALANINE-CARBOXYPEPTIDASE/ENDOPEPTIDASE AMPH"/>
    <property type="match status" value="1"/>
</dbReference>
<gene>
    <name evidence="2" type="ORF">MHEL_19470</name>
</gene>
<name>A0A7I7T343_9MYCO</name>
<dbReference type="Pfam" id="PF00144">
    <property type="entry name" value="Beta-lactamase"/>
    <property type="match status" value="1"/>
</dbReference>
<sequence length="386" mass="40490">MSIEFPMSRPLQALTTALVVSTAAVLSAGCATNSDSPADQSTAFAARRNAAVQSEINKIVKSGVAGMLATLTADGHTTTLTSGVANHDTSESISVNSRFRIGSITKSFTAAILMQLVSEARLNLDDTIEKHLPGMLSGEGVDGRTITVRQILQHRSGLPEFAGDPRTDELKAAAEHRTVTPSEALAVALGYPAQSRPGAEYKYTNTNYLIAGILIEKITGNSYADELNNRLLRPHSLNDTYLPPPGELGIRGPHPHGYEKDNGVVVDVSRIEPSVPWAAGAIVSTGADLNRFFLDLLNGKVVAPAQLAEMEQFIPNGDGGPGYGIGLEATALPCGARLIGHSGGIPGYYTISGATAQGRAATITFTQAPDAQPDIAALLTYALCDQ</sequence>
<reference evidence="2 3" key="1">
    <citation type="journal article" date="2019" name="Emerg. Microbes Infect.">
        <title>Comprehensive subspecies identification of 175 nontuberculous mycobacteria species based on 7547 genomic profiles.</title>
        <authorList>
            <person name="Matsumoto Y."/>
            <person name="Kinjo T."/>
            <person name="Motooka D."/>
            <person name="Nabeya D."/>
            <person name="Jung N."/>
            <person name="Uechi K."/>
            <person name="Horii T."/>
            <person name="Iida T."/>
            <person name="Fujita J."/>
            <person name="Nakamura S."/>
        </authorList>
    </citation>
    <scope>NUCLEOTIDE SEQUENCE [LARGE SCALE GENOMIC DNA]</scope>
    <source>
        <strain evidence="2 3">JCM 30396</strain>
    </source>
</reference>
<evidence type="ECO:0000313" key="2">
    <source>
        <dbReference type="EMBL" id="BBY63704.1"/>
    </source>
</evidence>
<dbReference type="InterPro" id="IPR001466">
    <property type="entry name" value="Beta-lactam-related"/>
</dbReference>
<dbReference type="AlphaFoldDB" id="A0A7I7T343"/>
<dbReference type="Proteomes" id="UP000467148">
    <property type="component" value="Chromosome"/>
</dbReference>